<keyword evidence="1" id="KW-0812">Transmembrane</keyword>
<gene>
    <name evidence="2" type="ORF">BAZO_04115</name>
</gene>
<feature type="transmembrane region" description="Helical" evidence="1">
    <location>
        <begin position="32"/>
        <end position="51"/>
    </location>
</feature>
<proteinExistence type="predicted"/>
<keyword evidence="1" id="KW-0472">Membrane</keyword>
<comment type="caution">
    <text evidence="2">The sequence shown here is derived from an EMBL/GenBank/DDBJ whole genome shotgun (WGS) entry which is preliminary data.</text>
</comment>
<reference evidence="2 3" key="1">
    <citation type="journal article" date="2012" name="Front. Microbiol.">
        <title>Redundancy and modularity in membrane-associated dissimilatory nitrate reduction in Bacillus.</title>
        <authorList>
            <person name="Heylen K."/>
            <person name="Keltjens J."/>
        </authorList>
    </citation>
    <scope>NUCLEOTIDE SEQUENCE [LARGE SCALE GENOMIC DNA]</scope>
    <source>
        <strain evidence="2 3">LMG 9581</strain>
    </source>
</reference>
<evidence type="ECO:0000256" key="1">
    <source>
        <dbReference type="SAM" id="Phobius"/>
    </source>
</evidence>
<dbReference type="EMBL" id="AJLR01000039">
    <property type="protein sequence ID" value="EKN68493.1"/>
    <property type="molecule type" value="Genomic_DNA"/>
</dbReference>
<name>K6DK50_SCHAZ</name>
<organism evidence="2 3">
    <name type="scientific">Schinkia azotoformans LMG 9581</name>
    <dbReference type="NCBI Taxonomy" id="1131731"/>
    <lineage>
        <taxon>Bacteria</taxon>
        <taxon>Bacillati</taxon>
        <taxon>Bacillota</taxon>
        <taxon>Bacilli</taxon>
        <taxon>Bacillales</taxon>
        <taxon>Bacillaceae</taxon>
        <taxon>Calidifontibacillus/Schinkia group</taxon>
        <taxon>Schinkia</taxon>
    </lineage>
</organism>
<dbReference type="InterPro" id="IPR035211">
    <property type="entry name" value="DUF5325"/>
</dbReference>
<dbReference type="Pfam" id="PF17259">
    <property type="entry name" value="DUF5325"/>
    <property type="match status" value="1"/>
</dbReference>
<accession>K6DK50</accession>
<sequence length="59" mass="6272">MKNINFLFLGLAIATVIALMLIGVAIADRSLLGIILSITATVLITGLGFSLKKKMRKAL</sequence>
<feature type="transmembrane region" description="Helical" evidence="1">
    <location>
        <begin position="7"/>
        <end position="26"/>
    </location>
</feature>
<dbReference type="RefSeq" id="WP_003330004.1">
    <property type="nucleotide sequence ID" value="NZ_AJLR01000039.1"/>
</dbReference>
<dbReference type="PATRIC" id="fig|1131731.3.peg.855"/>
<keyword evidence="3" id="KW-1185">Reference proteome</keyword>
<keyword evidence="1" id="KW-1133">Transmembrane helix</keyword>
<dbReference type="STRING" id="1131731.BAZO_04115"/>
<evidence type="ECO:0000313" key="2">
    <source>
        <dbReference type="EMBL" id="EKN68493.1"/>
    </source>
</evidence>
<evidence type="ECO:0000313" key="3">
    <source>
        <dbReference type="Proteomes" id="UP000006315"/>
    </source>
</evidence>
<dbReference type="AlphaFoldDB" id="K6DK50"/>
<protein>
    <submittedName>
        <fullName evidence="2">Uncharacterized protein</fullName>
    </submittedName>
</protein>
<dbReference type="Proteomes" id="UP000006315">
    <property type="component" value="Unassembled WGS sequence"/>
</dbReference>